<evidence type="ECO:0000256" key="1">
    <source>
        <dbReference type="SAM" id="MobiDB-lite"/>
    </source>
</evidence>
<dbReference type="EMBL" id="WTPW01000383">
    <property type="protein sequence ID" value="KAF0517019.1"/>
    <property type="molecule type" value="Genomic_DNA"/>
</dbReference>
<gene>
    <name evidence="2" type="ORF">F8M41_017036</name>
</gene>
<name>A0A8H4ANX3_GIGMA</name>
<sequence length="233" mass="26798">MSTNISKELLDFEDCRETFIEKKIAGLLMKKSKSKFSNKRNKKQTKPGKPGESGTFPLEPPTALYSRINEFLPQIASENEENDKNPMIMEVDKHVEGNDQDLMKMEEDKHVEGIDQPLIMKKNKHIEEIDQSLIMKREPGNLKTFPLEPPANLYSKVAEFLPCIASKNKQLAKEDPTRINIEHIEEDTEYVIEWDIGVGVFEHVKELSEELSEDDIIIRSSSKPKEITFEPIL</sequence>
<dbReference type="GO" id="GO:0000492">
    <property type="term" value="P:box C/D snoRNP assembly"/>
    <property type="evidence" value="ECO:0007669"/>
    <property type="project" value="InterPro"/>
</dbReference>
<protein>
    <submittedName>
        <fullName evidence="2">Uncharacterized protein</fullName>
    </submittedName>
</protein>
<dbReference type="OrthoDB" id="1112980at2759"/>
<dbReference type="AlphaFoldDB" id="A0A8H4ANX3"/>
<dbReference type="InterPro" id="IPR027921">
    <property type="entry name" value="NOPCHAP1"/>
</dbReference>
<dbReference type="PANTHER" id="PTHR28674">
    <property type="entry name" value="SIMILAR TO DNA SEGMENT, CHR 10, WAYNE STATE UNIVERSITY 102,-EXPRESSED"/>
    <property type="match status" value="1"/>
</dbReference>
<comment type="caution">
    <text evidence="2">The sequence shown here is derived from an EMBL/GenBank/DDBJ whole genome shotgun (WGS) entry which is preliminary data.</text>
</comment>
<accession>A0A8H4ANX3</accession>
<dbReference type="Proteomes" id="UP000439903">
    <property type="component" value="Unassembled WGS sequence"/>
</dbReference>
<reference evidence="2 3" key="1">
    <citation type="journal article" date="2019" name="Environ. Microbiol.">
        <title>At the nexus of three kingdoms: the genome of the mycorrhizal fungus Gigaspora margarita provides insights into plant, endobacterial and fungal interactions.</title>
        <authorList>
            <person name="Venice F."/>
            <person name="Ghignone S."/>
            <person name="Salvioli di Fossalunga A."/>
            <person name="Amselem J."/>
            <person name="Novero M."/>
            <person name="Xianan X."/>
            <person name="Sedzielewska Toro K."/>
            <person name="Morin E."/>
            <person name="Lipzen A."/>
            <person name="Grigoriev I.V."/>
            <person name="Henrissat B."/>
            <person name="Martin F.M."/>
            <person name="Bonfante P."/>
        </authorList>
    </citation>
    <scope>NUCLEOTIDE SEQUENCE [LARGE SCALE GENOMIC DNA]</scope>
    <source>
        <strain evidence="2 3">BEG34</strain>
    </source>
</reference>
<dbReference type="Pfam" id="PF15370">
    <property type="entry name" value="NOPCHAP1"/>
    <property type="match status" value="1"/>
</dbReference>
<keyword evidence="3" id="KW-1185">Reference proteome</keyword>
<organism evidence="2 3">
    <name type="scientific">Gigaspora margarita</name>
    <dbReference type="NCBI Taxonomy" id="4874"/>
    <lineage>
        <taxon>Eukaryota</taxon>
        <taxon>Fungi</taxon>
        <taxon>Fungi incertae sedis</taxon>
        <taxon>Mucoromycota</taxon>
        <taxon>Glomeromycotina</taxon>
        <taxon>Glomeromycetes</taxon>
        <taxon>Diversisporales</taxon>
        <taxon>Gigasporaceae</taxon>
        <taxon>Gigaspora</taxon>
    </lineage>
</organism>
<feature type="compositionally biased region" description="Basic residues" evidence="1">
    <location>
        <begin position="31"/>
        <end position="46"/>
    </location>
</feature>
<dbReference type="PANTHER" id="PTHR28674:SF1">
    <property type="entry name" value="NOP PROTEIN CHAPERONE 1"/>
    <property type="match status" value="1"/>
</dbReference>
<evidence type="ECO:0000313" key="2">
    <source>
        <dbReference type="EMBL" id="KAF0517019.1"/>
    </source>
</evidence>
<feature type="region of interest" description="Disordered" evidence="1">
    <location>
        <begin position="31"/>
        <end position="60"/>
    </location>
</feature>
<evidence type="ECO:0000313" key="3">
    <source>
        <dbReference type="Proteomes" id="UP000439903"/>
    </source>
</evidence>
<dbReference type="GO" id="GO:0062064">
    <property type="term" value="F:box C/D methylation guide snoRNP complex binding"/>
    <property type="evidence" value="ECO:0007669"/>
    <property type="project" value="TreeGrafter"/>
</dbReference>
<proteinExistence type="predicted"/>